<evidence type="ECO:0000256" key="10">
    <source>
        <dbReference type="SAM" id="Phobius"/>
    </source>
</evidence>
<dbReference type="InterPro" id="IPR025287">
    <property type="entry name" value="WAK_GUB"/>
</dbReference>
<evidence type="ECO:0000259" key="12">
    <source>
        <dbReference type="PROSITE" id="PS50011"/>
    </source>
</evidence>
<dbReference type="InterPro" id="IPR008271">
    <property type="entry name" value="Ser/Thr_kinase_AS"/>
</dbReference>
<dbReference type="EnsemblPlants" id="LPERR04G06630.1">
    <property type="protein sequence ID" value="LPERR04G06630.1"/>
    <property type="gene ID" value="LPERR04G06630"/>
</dbReference>
<sequence length="743" mass="82432">MIPKSYSMAPPLSHMLAVLLWLCVAILAGPAAMAATVCQRSCGGVEIPFPFGLEPACALPGFNLTCNITGDGKPYYINVEVLGISLLQGQARMRMDISSYCYNKSSREMSASQWYLDLRDTPYRFSDEGNKFTAIGCRTLAYLDTNGVLTTGCVATCQEDDLARLTDGVCSGIGCCQTAIPKGVQYYEVSFDSGFNTTEIYNVSSCSYAAILEESRFDFSRNYSTSSAFLDYYGGQAPLLVDWAIGNETCDVARKSSNYSCVSRNSKCVDSHNGRGYICNCSEGFEGNPYLKPEDPGSCQDIDECNEPNKYHCYGKCKNKLGGYDCICPFGTRGNAHDAPCDRGLAIGICASLLVALTTLLGIEWIKYKQKIKRQDLMRKRDEYFHIHGGQLLTDMLSIDKNISFKLYDRDEIELATNCFDKKSIIGEGGQGTVYKGYNLYKDNKPVAIKKCKGFDENSRTEFTQELLILSRVNHENIVKLLGCSLQFEVPVLVYEFVPNNTLHYLIHIQNDPSIRTLVIRLEVAAECAEAFAYLHSLDHPILHGDVKSTNILLSNNFIAKISDFGCSKISLSDEHDNVVKGTMGYLDPEYLLKFQLTDKSDVYSFGVVLLELLTRRTPLSREKVSLASVFQETMKEGLFLEIIDKEILHEDTKEVVSDLARLASQCLAMCSESRPSMGTVAEELRQMAKKVQPYRGRGVLGSVSSFELSASSATDTTDHFTGDTNGYDSIRRVASMSIEFAR</sequence>
<keyword evidence="2" id="KW-0418">Kinase</keyword>
<dbReference type="Proteomes" id="UP000032180">
    <property type="component" value="Chromosome 4"/>
</dbReference>
<dbReference type="SUPFAM" id="SSF57184">
    <property type="entry name" value="Growth factor receptor domain"/>
    <property type="match status" value="1"/>
</dbReference>
<dbReference type="InterPro" id="IPR045274">
    <property type="entry name" value="WAK-like"/>
</dbReference>
<feature type="domain" description="Protein kinase" evidence="12">
    <location>
        <begin position="420"/>
        <end position="696"/>
    </location>
</feature>
<dbReference type="InterPro" id="IPR018097">
    <property type="entry name" value="EGF_Ca-bd_CS"/>
</dbReference>
<dbReference type="GO" id="GO:0005509">
    <property type="term" value="F:calcium ion binding"/>
    <property type="evidence" value="ECO:0007669"/>
    <property type="project" value="InterPro"/>
</dbReference>
<feature type="chain" id="PRO_5002348169" description="Protein kinase domain-containing protein" evidence="11">
    <location>
        <begin position="35"/>
        <end position="743"/>
    </location>
</feature>
<dbReference type="PROSITE" id="PS50011">
    <property type="entry name" value="PROTEIN_KINASE_DOM"/>
    <property type="match status" value="1"/>
</dbReference>
<evidence type="ECO:0000256" key="9">
    <source>
        <dbReference type="ARBA" id="ARBA00023180"/>
    </source>
</evidence>
<evidence type="ECO:0000256" key="11">
    <source>
        <dbReference type="SAM" id="SignalP"/>
    </source>
</evidence>
<dbReference type="InterPro" id="IPR009030">
    <property type="entry name" value="Growth_fac_rcpt_cys_sf"/>
</dbReference>
<dbReference type="FunFam" id="1.10.510.10:FF:000473">
    <property type="entry name" value="Putative wall-associated kinase"/>
    <property type="match status" value="1"/>
</dbReference>
<keyword evidence="6" id="KW-0547">Nucleotide-binding</keyword>
<dbReference type="SMART" id="SM00181">
    <property type="entry name" value="EGF"/>
    <property type="match status" value="2"/>
</dbReference>
<dbReference type="PANTHER" id="PTHR27005">
    <property type="entry name" value="WALL-ASSOCIATED RECEPTOR KINASE-LIKE 21"/>
    <property type="match status" value="1"/>
</dbReference>
<dbReference type="PANTHER" id="PTHR27005:SF288">
    <property type="entry name" value="OS04G0275100 PROTEIN"/>
    <property type="match status" value="1"/>
</dbReference>
<organism evidence="13 14">
    <name type="scientific">Leersia perrieri</name>
    <dbReference type="NCBI Taxonomy" id="77586"/>
    <lineage>
        <taxon>Eukaryota</taxon>
        <taxon>Viridiplantae</taxon>
        <taxon>Streptophyta</taxon>
        <taxon>Embryophyta</taxon>
        <taxon>Tracheophyta</taxon>
        <taxon>Spermatophyta</taxon>
        <taxon>Magnoliopsida</taxon>
        <taxon>Liliopsida</taxon>
        <taxon>Poales</taxon>
        <taxon>Poaceae</taxon>
        <taxon>BOP clade</taxon>
        <taxon>Oryzoideae</taxon>
        <taxon>Oryzeae</taxon>
        <taxon>Oryzinae</taxon>
        <taxon>Leersia</taxon>
    </lineage>
</organism>
<comment type="subcellular location">
    <subcellularLocation>
        <location evidence="1">Membrane</location>
        <topology evidence="1">Single-pass type I membrane protein</topology>
    </subcellularLocation>
</comment>
<keyword evidence="10" id="KW-0812">Transmembrane</keyword>
<reference evidence="13 14" key="1">
    <citation type="submission" date="2012-08" db="EMBL/GenBank/DDBJ databases">
        <title>Oryza genome evolution.</title>
        <authorList>
            <person name="Wing R.A."/>
        </authorList>
    </citation>
    <scope>NUCLEOTIDE SEQUENCE</scope>
</reference>
<dbReference type="SUPFAM" id="SSF56112">
    <property type="entry name" value="Protein kinase-like (PK-like)"/>
    <property type="match status" value="1"/>
</dbReference>
<keyword evidence="10" id="KW-0472">Membrane</keyword>
<dbReference type="STRING" id="77586.A0A0D9W409"/>
<name>A0A0D9W409_9ORYZ</name>
<evidence type="ECO:0000256" key="6">
    <source>
        <dbReference type="ARBA" id="ARBA00022741"/>
    </source>
</evidence>
<evidence type="ECO:0000256" key="3">
    <source>
        <dbReference type="ARBA" id="ARBA00022536"/>
    </source>
</evidence>
<dbReference type="GO" id="GO:0030247">
    <property type="term" value="F:polysaccharide binding"/>
    <property type="evidence" value="ECO:0007669"/>
    <property type="project" value="InterPro"/>
</dbReference>
<dbReference type="CDD" id="cd00054">
    <property type="entry name" value="EGF_CA"/>
    <property type="match status" value="1"/>
</dbReference>
<dbReference type="eggNOG" id="ENOG502QQPF">
    <property type="taxonomic scope" value="Eukaryota"/>
</dbReference>
<feature type="signal peptide" evidence="11">
    <location>
        <begin position="1"/>
        <end position="34"/>
    </location>
</feature>
<dbReference type="AlphaFoldDB" id="A0A0D9W409"/>
<dbReference type="Gene3D" id="3.30.200.20">
    <property type="entry name" value="Phosphorylase Kinase, domain 1"/>
    <property type="match status" value="1"/>
</dbReference>
<keyword evidence="7" id="KW-0067">ATP-binding</keyword>
<evidence type="ECO:0000256" key="7">
    <source>
        <dbReference type="ARBA" id="ARBA00022840"/>
    </source>
</evidence>
<dbReference type="SMART" id="SM00220">
    <property type="entry name" value="S_TKc"/>
    <property type="match status" value="1"/>
</dbReference>
<evidence type="ECO:0000256" key="5">
    <source>
        <dbReference type="ARBA" id="ARBA00022729"/>
    </source>
</evidence>
<feature type="transmembrane region" description="Helical" evidence="10">
    <location>
        <begin position="345"/>
        <end position="366"/>
    </location>
</feature>
<reference evidence="14" key="2">
    <citation type="submission" date="2013-12" db="EMBL/GenBank/DDBJ databases">
        <authorList>
            <person name="Yu Y."/>
            <person name="Lee S."/>
            <person name="de Baynast K."/>
            <person name="Wissotski M."/>
            <person name="Liu L."/>
            <person name="Talag J."/>
            <person name="Goicoechea J."/>
            <person name="Angelova A."/>
            <person name="Jetty R."/>
            <person name="Kudrna D."/>
            <person name="Golser W."/>
            <person name="Rivera L."/>
            <person name="Zhang J."/>
            <person name="Wing R."/>
        </authorList>
    </citation>
    <scope>NUCLEOTIDE SEQUENCE</scope>
</reference>
<dbReference type="InterPro" id="IPR000719">
    <property type="entry name" value="Prot_kinase_dom"/>
</dbReference>
<evidence type="ECO:0000256" key="2">
    <source>
        <dbReference type="ARBA" id="ARBA00022527"/>
    </source>
</evidence>
<dbReference type="GO" id="GO:0005524">
    <property type="term" value="F:ATP binding"/>
    <property type="evidence" value="ECO:0007669"/>
    <property type="project" value="UniProtKB-KW"/>
</dbReference>
<dbReference type="GO" id="GO:0007166">
    <property type="term" value="P:cell surface receptor signaling pathway"/>
    <property type="evidence" value="ECO:0007669"/>
    <property type="project" value="InterPro"/>
</dbReference>
<evidence type="ECO:0000256" key="4">
    <source>
        <dbReference type="ARBA" id="ARBA00022679"/>
    </source>
</evidence>
<keyword evidence="5 11" id="KW-0732">Signal</keyword>
<proteinExistence type="predicted"/>
<keyword evidence="3" id="KW-0245">EGF-like domain</keyword>
<keyword evidence="4" id="KW-0808">Transferase</keyword>
<dbReference type="InterPro" id="IPR000742">
    <property type="entry name" value="EGF"/>
</dbReference>
<keyword evidence="10" id="KW-1133">Transmembrane helix</keyword>
<protein>
    <recommendedName>
        <fullName evidence="12">Protein kinase domain-containing protein</fullName>
    </recommendedName>
</protein>
<keyword evidence="14" id="KW-1185">Reference proteome</keyword>
<dbReference type="Gene3D" id="2.10.25.10">
    <property type="entry name" value="Laminin"/>
    <property type="match status" value="1"/>
</dbReference>
<reference evidence="13" key="3">
    <citation type="submission" date="2015-04" db="UniProtKB">
        <authorList>
            <consortium name="EnsemblPlants"/>
        </authorList>
    </citation>
    <scope>IDENTIFICATION</scope>
</reference>
<dbReference type="GO" id="GO:0005886">
    <property type="term" value="C:plasma membrane"/>
    <property type="evidence" value="ECO:0007669"/>
    <property type="project" value="TreeGrafter"/>
</dbReference>
<evidence type="ECO:0000313" key="13">
    <source>
        <dbReference type="EnsemblPlants" id="LPERR04G06630.1"/>
    </source>
</evidence>
<evidence type="ECO:0000256" key="1">
    <source>
        <dbReference type="ARBA" id="ARBA00004479"/>
    </source>
</evidence>
<dbReference type="Gramene" id="LPERR04G06630.1">
    <property type="protein sequence ID" value="LPERR04G06630.1"/>
    <property type="gene ID" value="LPERR04G06630"/>
</dbReference>
<dbReference type="InterPro" id="IPR001881">
    <property type="entry name" value="EGF-like_Ca-bd_dom"/>
</dbReference>
<evidence type="ECO:0000313" key="14">
    <source>
        <dbReference type="Proteomes" id="UP000032180"/>
    </source>
</evidence>
<dbReference type="PROSITE" id="PS01187">
    <property type="entry name" value="EGF_CA"/>
    <property type="match status" value="1"/>
</dbReference>
<evidence type="ECO:0000256" key="8">
    <source>
        <dbReference type="ARBA" id="ARBA00023157"/>
    </source>
</evidence>
<keyword evidence="9" id="KW-0325">Glycoprotein</keyword>
<dbReference type="HOGENOM" id="CLU_000288_43_5_1"/>
<keyword evidence="8" id="KW-1015">Disulfide bond</keyword>
<keyword evidence="2" id="KW-0723">Serine/threonine-protein kinase</keyword>
<dbReference type="GO" id="GO:0004674">
    <property type="term" value="F:protein serine/threonine kinase activity"/>
    <property type="evidence" value="ECO:0007669"/>
    <property type="project" value="UniProtKB-KW"/>
</dbReference>
<dbReference type="PROSITE" id="PS00108">
    <property type="entry name" value="PROTEIN_KINASE_ST"/>
    <property type="match status" value="1"/>
</dbReference>
<dbReference type="InterPro" id="IPR011009">
    <property type="entry name" value="Kinase-like_dom_sf"/>
</dbReference>
<accession>A0A0D9W409</accession>
<dbReference type="Pfam" id="PF00069">
    <property type="entry name" value="Pkinase"/>
    <property type="match status" value="1"/>
</dbReference>
<dbReference type="Pfam" id="PF13947">
    <property type="entry name" value="GUB_WAK_bind"/>
    <property type="match status" value="1"/>
</dbReference>
<dbReference type="SMART" id="SM00179">
    <property type="entry name" value="EGF_CA"/>
    <property type="match status" value="1"/>
</dbReference>
<dbReference type="Gene3D" id="1.10.510.10">
    <property type="entry name" value="Transferase(Phosphotransferase) domain 1"/>
    <property type="match status" value="1"/>
</dbReference>